<dbReference type="Gene3D" id="3.80.10.10">
    <property type="entry name" value="Ribonuclease Inhibitor"/>
    <property type="match status" value="1"/>
</dbReference>
<evidence type="ECO:0000313" key="2">
    <source>
        <dbReference type="Proteomes" id="UP001310022"/>
    </source>
</evidence>
<evidence type="ECO:0000313" key="1">
    <source>
        <dbReference type="EMBL" id="GJM63087.1"/>
    </source>
</evidence>
<proteinExistence type="predicted"/>
<dbReference type="InterPro" id="IPR032675">
    <property type="entry name" value="LRR_dom_sf"/>
</dbReference>
<dbReference type="RefSeq" id="WP_338238296.1">
    <property type="nucleotide sequence ID" value="NZ_BQKE01000002.1"/>
</dbReference>
<keyword evidence="2" id="KW-1185">Reference proteome</keyword>
<dbReference type="Proteomes" id="UP001310022">
    <property type="component" value="Unassembled WGS sequence"/>
</dbReference>
<protein>
    <submittedName>
        <fullName evidence="1">Uncharacterized protein</fullName>
    </submittedName>
</protein>
<accession>A0AAN5ALR7</accession>
<sequence length="613" mass="69292">MTSNLPTTHRGISWLLLALFALPIFTACQKDELSPAEQQLQSDLEILYTILESYGVSSPEKESRVTVNEQRITAVDFSALELTAMDKRLYEVNISKTIDLRNNQLDMEIIQEVKAKFPGREVLVSGNPPYEKDVELETLEKLGISGDSDRVSRNADGYVTGLDLSDMGWTEVNPVVYEFPYLEDLNLSLNELQYYQFKALSEALENVSIDFSGNTFYEISLEEINRFQQYLDFNNVEAKAEEVLTFYTEENAIYDRILEDQTTGFISAIDLSAHNIVDLALPLPVFQVLRVKVQEIDLSNSSFGLDAIMDDTRVGAIYPTVVENNAKLDETAAAYLEKQTSMVDFYEGLSWDIGIIQDYAPSPFASFVDLPKGTVEGKIFKQTILYFLGNFDSYSRFIDLSFDLDYLMIFVPGQERIRGTSINLTQYVGNLATGSENRIWALRFLDELVLDEGFRNLKTKMKLGVDKWNCFRANSIKISKTALFDIQTPSLAISGGILECPDNELDISIVGENFFLRGIPQDRNENIKLNLIDGSGLTSESRGMARIVIDFSKEGSSNPHIKPDVDVYFQITQFKDLEYFELNITGALYVYGSQSDLDQINETVITAREIIFI</sequence>
<dbReference type="EMBL" id="BQKE01000002">
    <property type="protein sequence ID" value="GJM63087.1"/>
    <property type="molecule type" value="Genomic_DNA"/>
</dbReference>
<gene>
    <name evidence="1" type="ORF">PEDI_36390</name>
</gene>
<dbReference type="AlphaFoldDB" id="A0AAN5ALR7"/>
<dbReference type="SUPFAM" id="SSF52047">
    <property type="entry name" value="RNI-like"/>
    <property type="match status" value="1"/>
</dbReference>
<comment type="caution">
    <text evidence="1">The sequence shown here is derived from an EMBL/GenBank/DDBJ whole genome shotgun (WGS) entry which is preliminary data.</text>
</comment>
<organism evidence="1 2">
    <name type="scientific">Persicobacter diffluens</name>
    <dbReference type="NCBI Taxonomy" id="981"/>
    <lineage>
        <taxon>Bacteria</taxon>
        <taxon>Pseudomonadati</taxon>
        <taxon>Bacteroidota</taxon>
        <taxon>Cytophagia</taxon>
        <taxon>Cytophagales</taxon>
        <taxon>Persicobacteraceae</taxon>
        <taxon>Persicobacter</taxon>
    </lineage>
</organism>
<reference evidence="1 2" key="1">
    <citation type="submission" date="2021-12" db="EMBL/GenBank/DDBJ databases">
        <title>Genome sequencing of bacteria with rrn-lacking chromosome and rrn-plasmid.</title>
        <authorList>
            <person name="Anda M."/>
            <person name="Iwasaki W."/>
        </authorList>
    </citation>
    <scope>NUCLEOTIDE SEQUENCE [LARGE SCALE GENOMIC DNA]</scope>
    <source>
        <strain evidence="1 2">NBRC 15940</strain>
    </source>
</reference>
<name>A0AAN5ALR7_9BACT</name>